<feature type="signal peptide" evidence="1">
    <location>
        <begin position="1"/>
        <end position="18"/>
    </location>
</feature>
<reference evidence="2" key="1">
    <citation type="journal article" date="2016" name="Ticks Tick Borne Dis.">
        <title>De novo assembly and annotation of the salivary gland transcriptome of Rhipicephalus appendiculatus male and female ticks during blood feeding.</title>
        <authorList>
            <person name="de Castro M.H."/>
            <person name="de Klerk D."/>
            <person name="Pienaar R."/>
            <person name="Latif A.A."/>
            <person name="Rees D.J."/>
            <person name="Mans B.J."/>
        </authorList>
    </citation>
    <scope>NUCLEOTIDE SEQUENCE</scope>
    <source>
        <tissue evidence="2">Salivary glands</tissue>
    </source>
</reference>
<name>A0A131YHF7_RHIAP</name>
<keyword evidence="1" id="KW-0732">Signal</keyword>
<evidence type="ECO:0000256" key="1">
    <source>
        <dbReference type="SAM" id="SignalP"/>
    </source>
</evidence>
<protein>
    <submittedName>
        <fullName evidence="2">Uncharacterized protein</fullName>
    </submittedName>
</protein>
<feature type="chain" id="PRO_5007285209" evidence="1">
    <location>
        <begin position="19"/>
        <end position="237"/>
    </location>
</feature>
<accession>A0A131YHF7</accession>
<dbReference type="AlphaFoldDB" id="A0A131YHF7"/>
<dbReference type="EMBL" id="GEDV01011206">
    <property type="protein sequence ID" value="JAP77351.1"/>
    <property type="molecule type" value="Transcribed_RNA"/>
</dbReference>
<organism evidence="2">
    <name type="scientific">Rhipicephalus appendiculatus</name>
    <name type="common">Brown ear tick</name>
    <dbReference type="NCBI Taxonomy" id="34631"/>
    <lineage>
        <taxon>Eukaryota</taxon>
        <taxon>Metazoa</taxon>
        <taxon>Ecdysozoa</taxon>
        <taxon>Arthropoda</taxon>
        <taxon>Chelicerata</taxon>
        <taxon>Arachnida</taxon>
        <taxon>Acari</taxon>
        <taxon>Parasitiformes</taxon>
        <taxon>Ixodida</taxon>
        <taxon>Ixodoidea</taxon>
        <taxon>Ixodidae</taxon>
        <taxon>Rhipicephalinae</taxon>
        <taxon>Rhipicephalus</taxon>
        <taxon>Rhipicephalus</taxon>
    </lineage>
</organism>
<proteinExistence type="predicted"/>
<sequence>MNLSISIIAAFLTGSTLAKKPSHRESLLQDLFGNIIRNGFPLKNLYFTLRPDSAPPSSPLYRFNLTYGEFKNISTMLTPKDDEKTCIAECSRGVLNARCHFDIKDVSLTYYGQMSYRKPVVATFELYAWIVQFPFYDHLNPALLSASIVKTLGREAKQHDVRECLITEFMLSAATFPPFSQFQFEEFQKNPNLADDVWKEFGVHLYTKVRLLVMRTIKETCLIELHKKKVNADSACS</sequence>
<evidence type="ECO:0000313" key="2">
    <source>
        <dbReference type="EMBL" id="JAP77351.1"/>
    </source>
</evidence>